<evidence type="ECO:0000313" key="1">
    <source>
        <dbReference type="EMBL" id="CAD8093044.1"/>
    </source>
</evidence>
<dbReference type="Proteomes" id="UP000688137">
    <property type="component" value="Unassembled WGS sequence"/>
</dbReference>
<dbReference type="AlphaFoldDB" id="A0A8S1NZL8"/>
<accession>A0A8S1NZL8</accession>
<gene>
    <name evidence="1" type="ORF">PPRIM_AZ9-3.1.T0920092</name>
</gene>
<protein>
    <submittedName>
        <fullName evidence="1">Uncharacterized protein</fullName>
    </submittedName>
</protein>
<evidence type="ECO:0000313" key="2">
    <source>
        <dbReference type="Proteomes" id="UP000688137"/>
    </source>
</evidence>
<name>A0A8S1NZL8_PARPR</name>
<organism evidence="1 2">
    <name type="scientific">Paramecium primaurelia</name>
    <dbReference type="NCBI Taxonomy" id="5886"/>
    <lineage>
        <taxon>Eukaryota</taxon>
        <taxon>Sar</taxon>
        <taxon>Alveolata</taxon>
        <taxon>Ciliophora</taxon>
        <taxon>Intramacronucleata</taxon>
        <taxon>Oligohymenophorea</taxon>
        <taxon>Peniculida</taxon>
        <taxon>Parameciidae</taxon>
        <taxon>Paramecium</taxon>
    </lineage>
</organism>
<reference evidence="1" key="1">
    <citation type="submission" date="2021-01" db="EMBL/GenBank/DDBJ databases">
        <authorList>
            <consortium name="Genoscope - CEA"/>
            <person name="William W."/>
        </authorList>
    </citation>
    <scope>NUCLEOTIDE SEQUENCE</scope>
</reference>
<comment type="caution">
    <text evidence="1">The sequence shown here is derived from an EMBL/GenBank/DDBJ whole genome shotgun (WGS) entry which is preliminary data.</text>
</comment>
<proteinExistence type="predicted"/>
<keyword evidence="2" id="KW-1185">Reference proteome</keyword>
<dbReference type="OMA" id="YFTIACT"/>
<sequence length="464" mass="55251">MKSLFAIIKTRDEDRKILYASEEQFNLDQVFNIRDGENSDIVTYRDKITQFFQQFQYFGLIQKSNFLGYSTNFIIDFFSQERKAQCHELMIEDLIFYIQTIKEPVSITLVLVIQKESQYNSQYATYCLTFIKKCLQKIEKESKALTRMSNLIIQNISQFEKEINAQIPEYEKQKCKSIQVRDNVTNIARKYLDSCELRRNLNQFCQAFVNRKMINFFQIQMTPPQQDLMLNPIAIVIKPYQTLLVANFIGKDDNTYISQRFLTFIQKMQPTKSFQEMSNLYYFSMTEIQVYVNHIMMNNQNQMSLLLNKLTDDSYFTIACTQTHKKLAEKIPLKQYVSFIKCPMSSQQLRQDRIEKIESQFCNIIGFRLIRECQVYLYQKDPTLTSKKVEDEINKIAAELIKSKDKQGEREKKFTQLFRFYQSLLKFLGKPYTVQEIAYQKNMDISRLWAHIHWLKSLVGFYCL</sequence>
<dbReference type="EMBL" id="CAJJDM010000095">
    <property type="protein sequence ID" value="CAD8093044.1"/>
    <property type="molecule type" value="Genomic_DNA"/>
</dbReference>